<organism evidence="1 2">
    <name type="scientific">Solidesulfovibrio carbinolicus</name>
    <dbReference type="NCBI Taxonomy" id="296842"/>
    <lineage>
        <taxon>Bacteria</taxon>
        <taxon>Pseudomonadati</taxon>
        <taxon>Thermodesulfobacteriota</taxon>
        <taxon>Desulfovibrionia</taxon>
        <taxon>Desulfovibrionales</taxon>
        <taxon>Desulfovibrionaceae</taxon>
        <taxon>Solidesulfovibrio</taxon>
    </lineage>
</organism>
<dbReference type="AlphaFoldDB" id="A0A4P6HZE7"/>
<dbReference type="OrthoDB" id="5444226at2"/>
<dbReference type="KEGG" id="dcb:C3Y92_05730"/>
<evidence type="ECO:0008006" key="3">
    <source>
        <dbReference type="Google" id="ProtNLM"/>
    </source>
</evidence>
<protein>
    <recommendedName>
        <fullName evidence="3">Phage tail protein</fullName>
    </recommendedName>
</protein>
<reference evidence="1 2" key="1">
    <citation type="submission" date="2018-02" db="EMBL/GenBank/DDBJ databases">
        <title>Genome sequence of Desulfovibrio carbinolicus DSM 3852.</title>
        <authorList>
            <person name="Wilbanks E."/>
            <person name="Skennerton C.T."/>
            <person name="Orphan V.J."/>
        </authorList>
    </citation>
    <scope>NUCLEOTIDE SEQUENCE [LARGE SCALE GENOMIC DNA]</scope>
    <source>
        <strain evidence="1 2">DSM 3852</strain>
    </source>
</reference>
<sequence>MPAQQEQKTQLTRKAVVLAKVEETYGQPPAMEAKNGVLVNNGVDVEPTGEKVKRDVVRRTFSPAGAVIGAKKIIFKATVELRGGGLDATGKVLPPDSEPFLLACGVQRTDVVRLAVSSVAGFLLGEEIAGSTSNAKGTLHHIDGDNTLVLKAVTGTFQPEPVTGASSTTLADVTSAAPGIEYRPITADPQDQASTSVLFHKNAILYTVVGARGTFTLNCGVNKYPLIEYTLTGLWTDPADAPTMPVPDYPKHKPPMFMGANLVIDDYRPVVTELTYAMGNTIVDRLDANAADGMVGVLITGREATGTVNPEMDALASFNPWTKWKAAQTSRIATLFGSDPGNRVRLELPAAQYDGLKHAERSGIAAYTANYIANAHRDEGDDEWRMTIL</sequence>
<evidence type="ECO:0000313" key="1">
    <source>
        <dbReference type="EMBL" id="QAZ66769.1"/>
    </source>
</evidence>
<dbReference type="Pfam" id="PF18906">
    <property type="entry name" value="Phage_tube_2"/>
    <property type="match status" value="1"/>
</dbReference>
<dbReference type="InterPro" id="IPR044000">
    <property type="entry name" value="Phage_tube_2"/>
</dbReference>
<keyword evidence="2" id="KW-1185">Reference proteome</keyword>
<proteinExistence type="predicted"/>
<gene>
    <name evidence="1" type="ORF">C3Y92_05730</name>
</gene>
<dbReference type="EMBL" id="CP026538">
    <property type="protein sequence ID" value="QAZ66769.1"/>
    <property type="molecule type" value="Genomic_DNA"/>
</dbReference>
<accession>A0A4P6HZE7</accession>
<evidence type="ECO:0000313" key="2">
    <source>
        <dbReference type="Proteomes" id="UP000293296"/>
    </source>
</evidence>
<dbReference type="RefSeq" id="WP_129350498.1">
    <property type="nucleotide sequence ID" value="NZ_CP026538.1"/>
</dbReference>
<dbReference type="Proteomes" id="UP000293296">
    <property type="component" value="Chromosome"/>
</dbReference>
<name>A0A4P6HZE7_9BACT</name>